<evidence type="ECO:0000256" key="3">
    <source>
        <dbReference type="ARBA" id="ARBA00022989"/>
    </source>
</evidence>
<feature type="transmembrane region" description="Helical" evidence="5">
    <location>
        <begin position="34"/>
        <end position="53"/>
    </location>
</feature>
<evidence type="ECO:0000256" key="1">
    <source>
        <dbReference type="ARBA" id="ARBA00022475"/>
    </source>
</evidence>
<dbReference type="SUPFAM" id="SSF103481">
    <property type="entry name" value="Multidrug resistance efflux transporter EmrE"/>
    <property type="match status" value="1"/>
</dbReference>
<dbReference type="GO" id="GO:0005886">
    <property type="term" value="C:plasma membrane"/>
    <property type="evidence" value="ECO:0007669"/>
    <property type="project" value="TreeGrafter"/>
</dbReference>
<evidence type="ECO:0000313" key="6">
    <source>
        <dbReference type="EMBL" id="SVD02848.1"/>
    </source>
</evidence>
<dbReference type="InterPro" id="IPR003844">
    <property type="entry name" value="UPF0060"/>
</dbReference>
<dbReference type="InterPro" id="IPR037185">
    <property type="entry name" value="EmrE-like"/>
</dbReference>
<gene>
    <name evidence="6" type="ORF">METZ01_LOCUS355702</name>
</gene>
<sequence length="109" mass="12105">MELLKIYSLFIITAIAEIVGCYLVYLWLKKDGSILLLVPASLSLIVFTFLLTLHPHAAARVYAAYGGVYIGVALVWLWIFDSIRPTFTDFLGIGICLIGTGIIMFGKEF</sequence>
<protein>
    <submittedName>
        <fullName evidence="6">Uncharacterized protein</fullName>
    </submittedName>
</protein>
<dbReference type="AlphaFoldDB" id="A0A382S107"/>
<evidence type="ECO:0000256" key="4">
    <source>
        <dbReference type="ARBA" id="ARBA00023136"/>
    </source>
</evidence>
<dbReference type="Pfam" id="PF02694">
    <property type="entry name" value="UPF0060"/>
    <property type="match status" value="1"/>
</dbReference>
<evidence type="ECO:0000256" key="2">
    <source>
        <dbReference type="ARBA" id="ARBA00022692"/>
    </source>
</evidence>
<dbReference type="EMBL" id="UINC01125189">
    <property type="protein sequence ID" value="SVD02848.1"/>
    <property type="molecule type" value="Genomic_DNA"/>
</dbReference>
<proteinExistence type="inferred from homology"/>
<keyword evidence="4 5" id="KW-0472">Membrane</keyword>
<accession>A0A382S107</accession>
<feature type="transmembrane region" description="Helical" evidence="5">
    <location>
        <begin position="87"/>
        <end position="106"/>
    </location>
</feature>
<reference evidence="6" key="1">
    <citation type="submission" date="2018-05" db="EMBL/GenBank/DDBJ databases">
        <authorList>
            <person name="Lanie J.A."/>
            <person name="Ng W.-L."/>
            <person name="Kazmierczak K.M."/>
            <person name="Andrzejewski T.M."/>
            <person name="Davidsen T.M."/>
            <person name="Wayne K.J."/>
            <person name="Tettelin H."/>
            <person name="Glass J.I."/>
            <person name="Rusch D."/>
            <person name="Podicherti R."/>
            <person name="Tsui H.-C.T."/>
            <person name="Winkler M.E."/>
        </authorList>
    </citation>
    <scope>NUCLEOTIDE SEQUENCE</scope>
</reference>
<dbReference type="PANTHER" id="PTHR36116:SF1">
    <property type="entry name" value="UPF0060 MEMBRANE PROTEIN YNFA"/>
    <property type="match status" value="1"/>
</dbReference>
<dbReference type="HAMAP" id="MF_00010">
    <property type="entry name" value="UPF0060"/>
    <property type="match status" value="1"/>
</dbReference>
<evidence type="ECO:0000256" key="5">
    <source>
        <dbReference type="SAM" id="Phobius"/>
    </source>
</evidence>
<dbReference type="NCBIfam" id="NF002586">
    <property type="entry name" value="PRK02237.1"/>
    <property type="match status" value="1"/>
</dbReference>
<feature type="transmembrane region" description="Helical" evidence="5">
    <location>
        <begin position="59"/>
        <end position="80"/>
    </location>
</feature>
<keyword evidence="2 5" id="KW-0812">Transmembrane</keyword>
<name>A0A382S107_9ZZZZ</name>
<dbReference type="PANTHER" id="PTHR36116">
    <property type="entry name" value="UPF0060 MEMBRANE PROTEIN YNFA"/>
    <property type="match status" value="1"/>
</dbReference>
<feature type="transmembrane region" description="Helical" evidence="5">
    <location>
        <begin position="6"/>
        <end position="27"/>
    </location>
</feature>
<keyword evidence="3 5" id="KW-1133">Transmembrane helix</keyword>
<keyword evidence="1" id="KW-1003">Cell membrane</keyword>
<organism evidence="6">
    <name type="scientific">marine metagenome</name>
    <dbReference type="NCBI Taxonomy" id="408172"/>
    <lineage>
        <taxon>unclassified sequences</taxon>
        <taxon>metagenomes</taxon>
        <taxon>ecological metagenomes</taxon>
    </lineage>
</organism>